<dbReference type="Gene3D" id="3.20.200.10">
    <property type="entry name" value="MHCK/EF2 kinase"/>
    <property type="match status" value="1"/>
</dbReference>
<dbReference type="InterPro" id="IPR011009">
    <property type="entry name" value="Kinase-like_dom_sf"/>
</dbReference>
<proteinExistence type="predicted"/>
<keyword evidence="1" id="KW-0723">Serine/threonine-protein kinase</keyword>
<dbReference type="InterPro" id="IPR004166">
    <property type="entry name" value="a-kinase_dom"/>
</dbReference>
<evidence type="ECO:0000256" key="3">
    <source>
        <dbReference type="ARBA" id="ARBA00022777"/>
    </source>
</evidence>
<dbReference type="Pfam" id="PF02816">
    <property type="entry name" value="Alpha_kinase"/>
    <property type="match status" value="1"/>
</dbReference>
<feature type="domain" description="Alpha-type protein kinase" evidence="5">
    <location>
        <begin position="241"/>
        <end position="492"/>
    </location>
</feature>
<name>A0AAD7IKJ4_9AGAR</name>
<reference evidence="6" key="1">
    <citation type="submission" date="2023-03" db="EMBL/GenBank/DDBJ databases">
        <title>Massive genome expansion in bonnet fungi (Mycena s.s.) driven by repeated elements and novel gene families across ecological guilds.</title>
        <authorList>
            <consortium name="Lawrence Berkeley National Laboratory"/>
            <person name="Harder C.B."/>
            <person name="Miyauchi S."/>
            <person name="Viragh M."/>
            <person name="Kuo A."/>
            <person name="Thoen E."/>
            <person name="Andreopoulos B."/>
            <person name="Lu D."/>
            <person name="Skrede I."/>
            <person name="Drula E."/>
            <person name="Henrissat B."/>
            <person name="Morin E."/>
            <person name="Kohler A."/>
            <person name="Barry K."/>
            <person name="LaButti K."/>
            <person name="Morin E."/>
            <person name="Salamov A."/>
            <person name="Lipzen A."/>
            <person name="Mereny Z."/>
            <person name="Hegedus B."/>
            <person name="Baldrian P."/>
            <person name="Stursova M."/>
            <person name="Weitz H."/>
            <person name="Taylor A."/>
            <person name="Grigoriev I.V."/>
            <person name="Nagy L.G."/>
            <person name="Martin F."/>
            <person name="Kauserud H."/>
        </authorList>
    </citation>
    <scope>NUCLEOTIDE SEQUENCE</scope>
    <source>
        <strain evidence="6">CBHHK188m</strain>
    </source>
</reference>
<dbReference type="AlphaFoldDB" id="A0AAD7IKJ4"/>
<feature type="region of interest" description="Disordered" evidence="4">
    <location>
        <begin position="76"/>
        <end position="173"/>
    </location>
</feature>
<dbReference type="PROSITE" id="PS51158">
    <property type="entry name" value="ALPHA_KINASE"/>
    <property type="match status" value="1"/>
</dbReference>
<dbReference type="SUPFAM" id="SSF56112">
    <property type="entry name" value="Protein kinase-like (PK-like)"/>
    <property type="match status" value="1"/>
</dbReference>
<accession>A0AAD7IKJ4</accession>
<keyword evidence="3" id="KW-0418">Kinase</keyword>
<dbReference type="EMBL" id="JARJLG010000104">
    <property type="protein sequence ID" value="KAJ7745183.1"/>
    <property type="molecule type" value="Genomic_DNA"/>
</dbReference>
<keyword evidence="2" id="KW-0808">Transferase</keyword>
<evidence type="ECO:0000259" key="5">
    <source>
        <dbReference type="PROSITE" id="PS51158"/>
    </source>
</evidence>
<evidence type="ECO:0000313" key="7">
    <source>
        <dbReference type="Proteomes" id="UP001215280"/>
    </source>
</evidence>
<evidence type="ECO:0000313" key="6">
    <source>
        <dbReference type="EMBL" id="KAJ7745183.1"/>
    </source>
</evidence>
<gene>
    <name evidence="6" type="ORF">DFH07DRAFT_963396</name>
</gene>
<sequence>MPWDRMILREISTWVDLAQQPPNDPYFYEHCLTGKPKGKDGAKTFKKPTKPFELALVIDADHWDEILEHLADSEKEIQVSTEKKSRSAGKSKRSSSSTSRNHVESEDSYSDPDSRSGSPSNAVHGLNSARFESVRNDGEHTESERNKRQRSPSQSIPKTPPQSKRHAVYKSPNRDHLRNALLEGGSSFSQVSNQVRTTFERIEFFQISERPLNELLSSEKFQGFACDPAHAAPGSVGMENRFLGIGTFKTAHPAYLTLAHLASEGLGTTANERVAIKQMYVRRAKPTEANPNGWAIIRFMPADEYRKIIMEANVLLWATSILTFTYSFIFHFIDKSPYPPPFEIPDIRFVHAGVALVHEAGTGPNSSKFSICRSYLVEELINEEDDGFYKYINNGSAVPLPLPPTANKSLSDLAEFLAFTQHVQFHKTDGMVYLSDLQGSTKLLTDPQIMTAPSIGDGAEIFGDGNVPGAFNAFSDQHICNAFCRWFKLPVLEPVASPGPVTAAE</sequence>
<evidence type="ECO:0000256" key="1">
    <source>
        <dbReference type="ARBA" id="ARBA00022527"/>
    </source>
</evidence>
<evidence type="ECO:0000256" key="4">
    <source>
        <dbReference type="SAM" id="MobiDB-lite"/>
    </source>
</evidence>
<dbReference type="GO" id="GO:0005524">
    <property type="term" value="F:ATP binding"/>
    <property type="evidence" value="ECO:0007669"/>
    <property type="project" value="InterPro"/>
</dbReference>
<feature type="compositionally biased region" description="Basic and acidic residues" evidence="4">
    <location>
        <begin position="132"/>
        <end position="146"/>
    </location>
</feature>
<keyword evidence="7" id="KW-1185">Reference proteome</keyword>
<dbReference type="GO" id="GO:0004674">
    <property type="term" value="F:protein serine/threonine kinase activity"/>
    <property type="evidence" value="ECO:0007669"/>
    <property type="project" value="UniProtKB-KW"/>
</dbReference>
<protein>
    <recommendedName>
        <fullName evidence="5">Alpha-type protein kinase domain-containing protein</fullName>
    </recommendedName>
</protein>
<organism evidence="6 7">
    <name type="scientific">Mycena maculata</name>
    <dbReference type="NCBI Taxonomy" id="230809"/>
    <lineage>
        <taxon>Eukaryota</taxon>
        <taxon>Fungi</taxon>
        <taxon>Dikarya</taxon>
        <taxon>Basidiomycota</taxon>
        <taxon>Agaricomycotina</taxon>
        <taxon>Agaricomycetes</taxon>
        <taxon>Agaricomycetidae</taxon>
        <taxon>Agaricales</taxon>
        <taxon>Marasmiineae</taxon>
        <taxon>Mycenaceae</taxon>
        <taxon>Mycena</taxon>
    </lineage>
</organism>
<feature type="compositionally biased region" description="Basic and acidic residues" evidence="4">
    <location>
        <begin position="76"/>
        <end position="85"/>
    </location>
</feature>
<dbReference type="Proteomes" id="UP001215280">
    <property type="component" value="Unassembled WGS sequence"/>
</dbReference>
<evidence type="ECO:0000256" key="2">
    <source>
        <dbReference type="ARBA" id="ARBA00022679"/>
    </source>
</evidence>
<comment type="caution">
    <text evidence="6">The sequence shown here is derived from an EMBL/GenBank/DDBJ whole genome shotgun (WGS) entry which is preliminary data.</text>
</comment>